<proteinExistence type="predicted"/>
<dbReference type="VEuPathDB" id="GiardiaDB:SS50377_27707"/>
<evidence type="ECO:0000313" key="1">
    <source>
        <dbReference type="EMBL" id="EST46517.1"/>
    </source>
</evidence>
<dbReference type="EMBL" id="KI546073">
    <property type="protein sequence ID" value="EST46517.1"/>
    <property type="molecule type" value="Genomic_DNA"/>
</dbReference>
<sequence>MDDLITTIAKKRLGVTNKSLRIFNTQEPSRDQIQQQLDTEIANINSNGISPSEFLYFNSNESLHHLKQHERDVNFDTLTLLSNRYRPPTTVFKTQFIQQNHQMLLGRQHAEKQQRLVQVQIKQAQIHSQKLEIQSQNQLQISERNQAQKSNHAKWRENLESQIVTKTDAFERKIEAMKRREDEIRSEKIGILKEVRSMSVERSRVNLRSNQRKLREKADNTLQMMTYEEERYAMHQQRMAEHFETMRGKSEELDGLIKQKQDNKEMRFQSNYDAKIKDVDRRLKGFQAAYAKMVVEKEEYLKEKNEGQNKQWEVVYSNYESKTKSDFSQKDQQWQTMLNTNQQRYENQQNLFMTQLEESKDVHDFKILLARTKKQQYDSQDEYNRDIQRIMLQKRFEKVQEVIDYKNQISNQNKQLVINDTYSSSMTPSLHSQSQLRTQQFPQTQRPETAIKRVSSSQQKQVVLDKNDVAMILSEFEVRETEMRRKIAAADVQEKVFLLKQLAAERDQITLIQQEMNKQTLMSLRQGKK</sequence>
<organism evidence="1">
    <name type="scientific">Spironucleus salmonicida</name>
    <dbReference type="NCBI Taxonomy" id="348837"/>
    <lineage>
        <taxon>Eukaryota</taxon>
        <taxon>Metamonada</taxon>
        <taxon>Diplomonadida</taxon>
        <taxon>Hexamitidae</taxon>
        <taxon>Hexamitinae</taxon>
        <taxon>Spironucleus</taxon>
    </lineage>
</organism>
<reference evidence="1 2" key="1">
    <citation type="journal article" date="2014" name="PLoS Genet.">
        <title>The Genome of Spironucleus salmonicida Highlights a Fish Pathogen Adapted to Fluctuating Environments.</title>
        <authorList>
            <person name="Xu F."/>
            <person name="Jerlstrom-Hultqvist J."/>
            <person name="Einarsson E."/>
            <person name="Astvaldsson A."/>
            <person name="Svard S.G."/>
            <person name="Andersson J.O."/>
        </authorList>
    </citation>
    <scope>NUCLEOTIDE SEQUENCE</scope>
    <source>
        <strain evidence="2">ATCC 50377</strain>
    </source>
</reference>
<evidence type="ECO:0000313" key="3">
    <source>
        <dbReference type="Proteomes" id="UP000018208"/>
    </source>
</evidence>
<gene>
    <name evidence="1" type="ORF">SS50377_13322</name>
    <name evidence="2" type="ORF">SS50377_27707</name>
</gene>
<dbReference type="EMBL" id="AUWU02000007">
    <property type="protein sequence ID" value="KAH0571406.1"/>
    <property type="molecule type" value="Genomic_DNA"/>
</dbReference>
<accession>V6LPB4</accession>
<dbReference type="Proteomes" id="UP000018208">
    <property type="component" value="Unassembled WGS sequence"/>
</dbReference>
<name>V6LPB4_9EUKA</name>
<evidence type="ECO:0000313" key="2">
    <source>
        <dbReference type="EMBL" id="KAH0571406.1"/>
    </source>
</evidence>
<keyword evidence="3" id="KW-1185">Reference proteome</keyword>
<protein>
    <submittedName>
        <fullName evidence="1">Uncharacterized protein</fullName>
    </submittedName>
</protein>
<dbReference type="AlphaFoldDB" id="V6LPB4"/>
<reference evidence="2" key="2">
    <citation type="submission" date="2020-12" db="EMBL/GenBank/DDBJ databases">
        <title>New Spironucleus salmonicida genome in near-complete chromosomes.</title>
        <authorList>
            <person name="Xu F."/>
            <person name="Kurt Z."/>
            <person name="Jimenez-Gonzalez A."/>
            <person name="Astvaldsson A."/>
            <person name="Andersson J.O."/>
            <person name="Svard S.G."/>
        </authorList>
    </citation>
    <scope>NUCLEOTIDE SEQUENCE</scope>
    <source>
        <strain evidence="2">ATCC 50377</strain>
    </source>
</reference>